<keyword evidence="7" id="KW-0223">Dioxygenase</keyword>
<dbReference type="PANTHER" id="PTHR30096">
    <property type="entry name" value="4,5-DOPA DIOXYGENASE EXTRADIOL-LIKE PROTEIN"/>
    <property type="match status" value="1"/>
</dbReference>
<dbReference type="PIRSF" id="PIRSF006157">
    <property type="entry name" value="Doxgns_DODA"/>
    <property type="match status" value="1"/>
</dbReference>
<name>A0A4R3K539_9FIRM</name>
<dbReference type="SUPFAM" id="SSF53213">
    <property type="entry name" value="LigB-like"/>
    <property type="match status" value="1"/>
</dbReference>
<dbReference type="InterPro" id="IPR004183">
    <property type="entry name" value="Xdiol_dOase_suB"/>
</dbReference>
<evidence type="ECO:0000259" key="6">
    <source>
        <dbReference type="Pfam" id="PF02900"/>
    </source>
</evidence>
<dbReference type="PANTHER" id="PTHR30096:SF0">
    <property type="entry name" value="4,5-DOPA DIOXYGENASE EXTRADIOL-LIKE PROTEIN"/>
    <property type="match status" value="1"/>
</dbReference>
<keyword evidence="5" id="KW-0560">Oxidoreductase</keyword>
<dbReference type="CDD" id="cd07363">
    <property type="entry name" value="45_DOPA_Dioxygenase"/>
    <property type="match status" value="1"/>
</dbReference>
<dbReference type="EMBL" id="SMAA01000013">
    <property type="protein sequence ID" value="TCS77781.1"/>
    <property type="molecule type" value="Genomic_DNA"/>
</dbReference>
<gene>
    <name evidence="7" type="ORF">EDC37_11318</name>
</gene>
<sequence>MKKMPVLFIGHGSPMNAIEDNVFSLRWHSLPELIPKPKAILAISAHWYTDGTRINTAAEPKVIYDMYGFPKELYEVKYPAPGAPRLAEYTAGLISADVTEDNSWGIDHGTWSILHRMYPKADIPVYQLSVDKDAAPEQHLQIGRELAALREKEVLIIASGNVVHNLALVDWEMQGGHRWAEVFDAFIKQKVMAKDYRAVIDYKQAGESARLAFFTPDHFYPLLYAIGAAGNDDRLTVFNEGCTLGALSMTSYLWK</sequence>
<organism evidence="7 8">
    <name type="scientific">Pectinatus cerevisiiphilus</name>
    <dbReference type="NCBI Taxonomy" id="86956"/>
    <lineage>
        <taxon>Bacteria</taxon>
        <taxon>Bacillati</taxon>
        <taxon>Bacillota</taxon>
        <taxon>Negativicutes</taxon>
        <taxon>Selenomonadales</taxon>
        <taxon>Selenomonadaceae</taxon>
        <taxon>Pectinatus</taxon>
    </lineage>
</organism>
<comment type="cofactor">
    <cofactor evidence="1">
        <name>Zn(2+)</name>
        <dbReference type="ChEBI" id="CHEBI:29105"/>
    </cofactor>
</comment>
<keyword evidence="3" id="KW-0479">Metal-binding</keyword>
<feature type="domain" description="Extradiol ring-cleavage dioxygenase class III enzyme subunit B" evidence="6">
    <location>
        <begin position="36"/>
        <end position="232"/>
    </location>
</feature>
<dbReference type="GO" id="GO:0016702">
    <property type="term" value="F:oxidoreductase activity, acting on single donors with incorporation of molecular oxygen, incorporation of two atoms of oxygen"/>
    <property type="evidence" value="ECO:0007669"/>
    <property type="project" value="UniProtKB-ARBA"/>
</dbReference>
<evidence type="ECO:0000313" key="8">
    <source>
        <dbReference type="Proteomes" id="UP000295188"/>
    </source>
</evidence>
<proteinExistence type="inferred from homology"/>
<dbReference type="GO" id="GO:0008270">
    <property type="term" value="F:zinc ion binding"/>
    <property type="evidence" value="ECO:0007669"/>
    <property type="project" value="InterPro"/>
</dbReference>
<evidence type="ECO:0000256" key="4">
    <source>
        <dbReference type="ARBA" id="ARBA00022833"/>
    </source>
</evidence>
<keyword evidence="8" id="KW-1185">Reference proteome</keyword>
<dbReference type="AlphaFoldDB" id="A0A4R3K539"/>
<comment type="caution">
    <text evidence="7">The sequence shown here is derived from an EMBL/GenBank/DDBJ whole genome shotgun (WGS) entry which is preliminary data.</text>
</comment>
<accession>A0A4R3K539</accession>
<evidence type="ECO:0000256" key="3">
    <source>
        <dbReference type="ARBA" id="ARBA00022723"/>
    </source>
</evidence>
<comment type="similarity">
    <text evidence="2">Belongs to the DODA-type extradiol aromatic ring-opening dioxygenase family.</text>
</comment>
<evidence type="ECO:0000256" key="5">
    <source>
        <dbReference type="ARBA" id="ARBA00023002"/>
    </source>
</evidence>
<dbReference type="RefSeq" id="WP_132550510.1">
    <property type="nucleotide sequence ID" value="NZ_SMAA01000013.1"/>
</dbReference>
<evidence type="ECO:0000256" key="1">
    <source>
        <dbReference type="ARBA" id="ARBA00001947"/>
    </source>
</evidence>
<protein>
    <submittedName>
        <fullName evidence="7">4,5-DOPA dioxygenase extradiol</fullName>
    </submittedName>
</protein>
<reference evidence="7 8" key="1">
    <citation type="submission" date="2019-03" db="EMBL/GenBank/DDBJ databases">
        <title>Genomic Encyclopedia of Type Strains, Phase IV (KMG-IV): sequencing the most valuable type-strain genomes for metagenomic binning, comparative biology and taxonomic classification.</title>
        <authorList>
            <person name="Goeker M."/>
        </authorList>
    </citation>
    <scope>NUCLEOTIDE SEQUENCE [LARGE SCALE GENOMIC DNA]</scope>
    <source>
        <strain evidence="7 8">DSM 20467</strain>
    </source>
</reference>
<evidence type="ECO:0000256" key="2">
    <source>
        <dbReference type="ARBA" id="ARBA00007581"/>
    </source>
</evidence>
<keyword evidence="4" id="KW-0862">Zinc</keyword>
<dbReference type="InterPro" id="IPR014436">
    <property type="entry name" value="Extradiol_dOase_DODA"/>
</dbReference>
<dbReference type="OrthoDB" id="9790889at2"/>
<evidence type="ECO:0000313" key="7">
    <source>
        <dbReference type="EMBL" id="TCS77781.1"/>
    </source>
</evidence>
<dbReference type="Pfam" id="PF02900">
    <property type="entry name" value="LigB"/>
    <property type="match status" value="1"/>
</dbReference>
<dbReference type="NCBIfam" id="NF007914">
    <property type="entry name" value="PRK10628.1"/>
    <property type="match status" value="1"/>
</dbReference>
<dbReference type="Proteomes" id="UP000295188">
    <property type="component" value="Unassembled WGS sequence"/>
</dbReference>
<dbReference type="Gene3D" id="3.40.830.10">
    <property type="entry name" value="LigB-like"/>
    <property type="match status" value="1"/>
</dbReference>
<dbReference type="GO" id="GO:0008198">
    <property type="term" value="F:ferrous iron binding"/>
    <property type="evidence" value="ECO:0007669"/>
    <property type="project" value="InterPro"/>
</dbReference>